<dbReference type="Proteomes" id="UP000189701">
    <property type="component" value="Unplaced"/>
</dbReference>
<dbReference type="Pfam" id="PF00560">
    <property type="entry name" value="LRR_1"/>
    <property type="match status" value="2"/>
</dbReference>
<dbReference type="GO" id="GO:0005524">
    <property type="term" value="F:ATP binding"/>
    <property type="evidence" value="ECO:0007669"/>
    <property type="project" value="InterPro"/>
</dbReference>
<feature type="compositionally biased region" description="Basic and acidic residues" evidence="10">
    <location>
        <begin position="683"/>
        <end position="695"/>
    </location>
</feature>
<keyword evidence="6 11" id="KW-1133">Transmembrane helix</keyword>
<evidence type="ECO:0000256" key="10">
    <source>
        <dbReference type="SAM" id="MobiDB-lite"/>
    </source>
</evidence>
<evidence type="ECO:0000256" key="4">
    <source>
        <dbReference type="ARBA" id="ARBA00022729"/>
    </source>
</evidence>
<name>A0A1U7YFL4_NICSY</name>
<keyword evidence="7 11" id="KW-0472">Membrane</keyword>
<evidence type="ECO:0000313" key="14">
    <source>
        <dbReference type="RefSeq" id="XP_009797595.1"/>
    </source>
</evidence>
<keyword evidence="8" id="KW-0675">Receptor</keyword>
<organism evidence="13 14">
    <name type="scientific">Nicotiana sylvestris</name>
    <name type="common">Wood tobacco</name>
    <name type="synonym">South American tobacco</name>
    <dbReference type="NCBI Taxonomy" id="4096"/>
    <lineage>
        <taxon>Eukaryota</taxon>
        <taxon>Viridiplantae</taxon>
        <taxon>Streptophyta</taxon>
        <taxon>Embryophyta</taxon>
        <taxon>Tracheophyta</taxon>
        <taxon>Spermatophyta</taxon>
        <taxon>Magnoliopsida</taxon>
        <taxon>eudicotyledons</taxon>
        <taxon>Gunneridae</taxon>
        <taxon>Pentapetalae</taxon>
        <taxon>asterids</taxon>
        <taxon>lamiids</taxon>
        <taxon>Solanales</taxon>
        <taxon>Solanaceae</taxon>
        <taxon>Nicotianoideae</taxon>
        <taxon>Nicotianeae</taxon>
        <taxon>Nicotiana</taxon>
    </lineage>
</organism>
<dbReference type="Pfam" id="PF13855">
    <property type="entry name" value="LRR_8"/>
    <property type="match status" value="1"/>
</dbReference>
<dbReference type="RefSeq" id="XP_009797595.1">
    <property type="nucleotide sequence ID" value="XM_009799293.1"/>
</dbReference>
<comment type="subcellular location">
    <subcellularLocation>
        <location evidence="1">Membrane</location>
        <topology evidence="1">Single-pass membrane protein</topology>
    </subcellularLocation>
</comment>
<evidence type="ECO:0000256" key="11">
    <source>
        <dbReference type="SAM" id="Phobius"/>
    </source>
</evidence>
<dbReference type="GO" id="GO:0004672">
    <property type="term" value="F:protein kinase activity"/>
    <property type="evidence" value="ECO:0007669"/>
    <property type="project" value="InterPro"/>
</dbReference>
<dbReference type="SUPFAM" id="SSF52058">
    <property type="entry name" value="L domain-like"/>
    <property type="match status" value="1"/>
</dbReference>
<dbReference type="PANTHER" id="PTHR48007">
    <property type="entry name" value="LEUCINE-RICH REPEAT RECEPTOR-LIKE PROTEIN KINASE PXC1"/>
    <property type="match status" value="1"/>
</dbReference>
<evidence type="ECO:0000256" key="7">
    <source>
        <dbReference type="ARBA" id="ARBA00023136"/>
    </source>
</evidence>
<dbReference type="AlphaFoldDB" id="A0A1U7YFL4"/>
<evidence type="ECO:0000256" key="9">
    <source>
        <dbReference type="ARBA" id="ARBA00023180"/>
    </source>
</evidence>
<accession>A0A1U7YFL4</accession>
<evidence type="ECO:0000256" key="1">
    <source>
        <dbReference type="ARBA" id="ARBA00004167"/>
    </source>
</evidence>
<feature type="compositionally biased region" description="Low complexity" evidence="10">
    <location>
        <begin position="340"/>
        <end position="354"/>
    </location>
</feature>
<dbReference type="PANTHER" id="PTHR48007:SF56">
    <property type="entry name" value="LOW QUALITY PROTEIN: PROTEIN STRUBBELIG-RECEPTOR FAMILY 2"/>
    <property type="match status" value="1"/>
</dbReference>
<sequence length="726" mass="79660">MLLCTMAKQRNLGLVTAAILLFGVLFFQAFARTDDLQVQALRDLYRALNSPTELKNWKLEGGDPCEESWTGVSCYQSSVIEIKLQGLNLTGNIGDQLVSLQHLKHLNLACNNFTQSIPASVSSMKHLRHLNMSQNLLSGPLADVFGGLDNLIMMDLSHNKFSGDLPASFRALKNLTKLYLQSNEFTGSVIFLADLHLHDLNIEDNHFSGVIPGSFQNINNLWIGGNRFHSGGADYLPWKFPTDVMPNISSPPTTKSSAIEKYPSHETGDNRKKRPGSGGIVIMVVGAVLTVFGAAVFITFRIRRSQKQTLDSIRGSISSLQSLPISAPQVTTGPLAAQYDSPDSSSSDSPPLISSWQLPPAPTMTLKMSKRRSFSKKCKIPICAKHYTVAELQLATSNFSPGNLLGEGTLGSVYRADFPDGQILAVKNIKTVALSITEEEQFMDVIRTASRLRHPNIVALIGYCVGHGNHLLVYEYIRNVTLDDALHSVLCMPLTWSLRLRIAIGVARALNYLHTFCVPPITHSNLKAANILLDEDLNPRICDCGLAVLRPLASNSVKIKASEMAIEDSGYVAPEHVKRGSGNPKADIYSFGVLLLELLTGRRPFDSSKPKGEQSLVEWASSKLHDSESLLDMVDPTIKRTISSRALSSYADIISQCIQPEKEFRPQMAEVVHSLVSVLQKSGPEKAKSGKDKATAEGNEVDPFERSFRSTNSRFFASPTASYYSI</sequence>
<dbReference type="Gene3D" id="3.30.200.20">
    <property type="entry name" value="Phosphorylase Kinase, domain 1"/>
    <property type="match status" value="1"/>
</dbReference>
<feature type="region of interest" description="Disordered" evidence="10">
    <location>
        <begin position="247"/>
        <end position="276"/>
    </location>
</feature>
<dbReference type="GO" id="GO:0016020">
    <property type="term" value="C:membrane"/>
    <property type="evidence" value="ECO:0007669"/>
    <property type="project" value="UniProtKB-SubCell"/>
</dbReference>
<feature type="region of interest" description="Disordered" evidence="10">
    <location>
        <begin position="682"/>
        <end position="705"/>
    </location>
</feature>
<proteinExistence type="predicted"/>
<dbReference type="SUPFAM" id="SSF56112">
    <property type="entry name" value="Protein kinase-like (PK-like)"/>
    <property type="match status" value="1"/>
</dbReference>
<dbReference type="InterPro" id="IPR032675">
    <property type="entry name" value="LRR_dom_sf"/>
</dbReference>
<gene>
    <name evidence="14" type="primary">LOC104243989</name>
</gene>
<feature type="transmembrane region" description="Helical" evidence="11">
    <location>
        <begin position="280"/>
        <end position="300"/>
    </location>
</feature>
<dbReference type="PROSITE" id="PS50011">
    <property type="entry name" value="PROTEIN_KINASE_DOM"/>
    <property type="match status" value="1"/>
</dbReference>
<keyword evidence="9" id="KW-0325">Glycoprotein</keyword>
<dbReference type="InterPro" id="IPR046959">
    <property type="entry name" value="PRK1-6/SRF4-like"/>
</dbReference>
<dbReference type="FunFam" id="3.30.200.20:FF:000125">
    <property type="entry name" value="Protein STRUBBELIG-RECEPTOR FAMILY 8"/>
    <property type="match status" value="1"/>
</dbReference>
<dbReference type="Gene3D" id="1.10.510.10">
    <property type="entry name" value="Transferase(Phosphotransferase) domain 1"/>
    <property type="match status" value="1"/>
</dbReference>
<reference evidence="14" key="2">
    <citation type="submission" date="2025-08" db="UniProtKB">
        <authorList>
            <consortium name="RefSeq"/>
        </authorList>
    </citation>
    <scope>IDENTIFICATION</scope>
    <source>
        <tissue evidence="14">Leaf</tissue>
    </source>
</reference>
<dbReference type="FunFam" id="1.10.510.10:FF:000479">
    <property type="entry name" value="Leucine-rich repeat receptor-like protein kinase"/>
    <property type="match status" value="1"/>
</dbReference>
<keyword evidence="13" id="KW-1185">Reference proteome</keyword>
<dbReference type="Gene3D" id="3.80.10.10">
    <property type="entry name" value="Ribonuclease Inhibitor"/>
    <property type="match status" value="1"/>
</dbReference>
<feature type="region of interest" description="Disordered" evidence="10">
    <location>
        <begin position="334"/>
        <end position="354"/>
    </location>
</feature>
<keyword evidence="3 11" id="KW-0812">Transmembrane</keyword>
<keyword evidence="5" id="KW-0677">Repeat</keyword>
<evidence type="ECO:0000313" key="13">
    <source>
        <dbReference type="Proteomes" id="UP000189701"/>
    </source>
</evidence>
<dbReference type="Pfam" id="PF00069">
    <property type="entry name" value="Pkinase"/>
    <property type="match status" value="1"/>
</dbReference>
<dbReference type="InterPro" id="IPR011009">
    <property type="entry name" value="Kinase-like_dom_sf"/>
</dbReference>
<evidence type="ECO:0000256" key="5">
    <source>
        <dbReference type="ARBA" id="ARBA00022737"/>
    </source>
</evidence>
<feature type="compositionally biased region" description="Polar residues" evidence="10">
    <location>
        <begin position="247"/>
        <end position="257"/>
    </location>
</feature>
<evidence type="ECO:0000256" key="6">
    <source>
        <dbReference type="ARBA" id="ARBA00022989"/>
    </source>
</evidence>
<dbReference type="GeneID" id="104243989"/>
<dbReference type="FunFam" id="3.80.10.10:FF:000062">
    <property type="entry name" value="protein STRUBBELIG-RECEPTOR FAMILY 3"/>
    <property type="match status" value="1"/>
</dbReference>
<dbReference type="InterPro" id="IPR013210">
    <property type="entry name" value="LRR_N_plant-typ"/>
</dbReference>
<dbReference type="Pfam" id="PF08263">
    <property type="entry name" value="LRRNT_2"/>
    <property type="match status" value="1"/>
</dbReference>
<evidence type="ECO:0000256" key="3">
    <source>
        <dbReference type="ARBA" id="ARBA00022692"/>
    </source>
</evidence>
<evidence type="ECO:0000259" key="12">
    <source>
        <dbReference type="PROSITE" id="PS50011"/>
    </source>
</evidence>
<reference evidence="13" key="1">
    <citation type="journal article" date="2013" name="Genome Biol.">
        <title>Reference genomes and transcriptomes of Nicotiana sylvestris and Nicotiana tomentosiformis.</title>
        <authorList>
            <person name="Sierro N."/>
            <person name="Battey J.N."/>
            <person name="Ouadi S."/>
            <person name="Bovet L."/>
            <person name="Goepfert S."/>
            <person name="Bakaher N."/>
            <person name="Peitsch M.C."/>
            <person name="Ivanov N.V."/>
        </authorList>
    </citation>
    <scope>NUCLEOTIDE SEQUENCE [LARGE SCALE GENOMIC DNA]</scope>
</reference>
<evidence type="ECO:0000256" key="2">
    <source>
        <dbReference type="ARBA" id="ARBA00022614"/>
    </source>
</evidence>
<feature type="domain" description="Protein kinase" evidence="12">
    <location>
        <begin position="399"/>
        <end position="676"/>
    </location>
</feature>
<protein>
    <submittedName>
        <fullName evidence="14">Protein STRUBBELIG-RECEPTOR FAMILY 2 isoform X2</fullName>
    </submittedName>
</protein>
<keyword evidence="2" id="KW-0433">Leucine-rich repeat</keyword>
<evidence type="ECO:0000256" key="8">
    <source>
        <dbReference type="ARBA" id="ARBA00023170"/>
    </source>
</evidence>
<keyword evidence="4" id="KW-0732">Signal</keyword>
<dbReference type="InterPro" id="IPR000719">
    <property type="entry name" value="Prot_kinase_dom"/>
</dbReference>
<dbReference type="InterPro" id="IPR001611">
    <property type="entry name" value="Leu-rich_rpt"/>
</dbReference>